<dbReference type="Gene3D" id="1.10.287.950">
    <property type="entry name" value="Methyl-accepting chemotaxis protein"/>
    <property type="match status" value="1"/>
</dbReference>
<dbReference type="EMBL" id="JACHXD010000008">
    <property type="protein sequence ID" value="MBB3120082.1"/>
    <property type="molecule type" value="Genomic_DNA"/>
</dbReference>
<reference evidence="16 17" key="1">
    <citation type="submission" date="2020-08" db="EMBL/GenBank/DDBJ databases">
        <title>Genomic Encyclopedia of Type Strains, Phase III (KMG-III): the genomes of soil and plant-associated and newly described type strains.</title>
        <authorList>
            <person name="Whitman W."/>
        </authorList>
    </citation>
    <scope>NUCLEOTIDE SEQUENCE [LARGE SCALE GENOMIC DNA]</scope>
    <source>
        <strain evidence="16 17">CECT 8897</strain>
    </source>
</reference>
<keyword evidence="6 13" id="KW-0812">Transmembrane</keyword>
<feature type="compositionally biased region" description="Low complexity" evidence="12">
    <location>
        <begin position="547"/>
        <end position="563"/>
    </location>
</feature>
<feature type="transmembrane region" description="Helical" evidence="13">
    <location>
        <begin position="198"/>
        <end position="222"/>
    </location>
</feature>
<dbReference type="InterPro" id="IPR004090">
    <property type="entry name" value="Chemotax_Me-accpt_rcpt"/>
</dbReference>
<comment type="caution">
    <text evidence="16">The sequence shown here is derived from an EMBL/GenBank/DDBJ whole genome shotgun (WGS) entry which is preliminary data.</text>
</comment>
<dbReference type="Pfam" id="PF00015">
    <property type="entry name" value="MCPsignal"/>
    <property type="match status" value="1"/>
</dbReference>
<proteinExistence type="inferred from homology"/>
<dbReference type="SMART" id="SM00304">
    <property type="entry name" value="HAMP"/>
    <property type="match status" value="1"/>
</dbReference>
<dbReference type="Pfam" id="PF00672">
    <property type="entry name" value="HAMP"/>
    <property type="match status" value="1"/>
</dbReference>
<dbReference type="RefSeq" id="WP_183441865.1">
    <property type="nucleotide sequence ID" value="NZ_JACHXD010000008.1"/>
</dbReference>
<dbReference type="AlphaFoldDB" id="A0A7W5FUT8"/>
<dbReference type="PROSITE" id="PS50111">
    <property type="entry name" value="CHEMOTAXIS_TRANSDUC_2"/>
    <property type="match status" value="1"/>
</dbReference>
<keyword evidence="2" id="KW-1003">Cell membrane</keyword>
<sequence length="586" mass="61853">MLANLKIKTLVIGALGILIGMMVLIGALGSYSSSYSVSLIQDITLHDQKNVTERNAIRLDMETSRSQILQALQHNPGLEWHKLHDHPLSVHFGQIDEITARTSSRWEHYLGSIKTDQEKRMAQDWFDKSNGLGVSYVKAAAQAIQENRWDDAEGILIKNINPSYRIGDGALKALAEFNEQTAVANQESVAANLRNTSYTVIGVLLVGVLIGSAVGVVLVRAISVPLGEAMTIAVRVAEGDLTGRIESRSRNEIGALLQALGKMKGSLASIVAEVRQGSDTISSASAQIAAGNMDLSDRSCEQASSLEQTASSMEQLTSTVKQNADNARQANQLAVSASEVAIKGGDVVSQVVETMGSINSSSRKIVDIIGVIDGIAFQTNILALNAAVEAARAGEQGRGFAVVATEVRNLAQRSAAAAKEIKTLIDDSVNQVGSGARLVDQAGETMKEVVASIQRVTDIMGEITQASQEQTHGLEQINKAVGQMDDITQQNVALVEEAAAAAGALQDQAKGLSEIVSVFKLDGEAARTYSAAAVIASQALTSAAAKSRPAKAAALPAPSAAAPIQPQTRQRATAGVKAAEKDWEEF</sequence>
<dbReference type="Proteomes" id="UP000541535">
    <property type="component" value="Unassembled WGS sequence"/>
</dbReference>
<feature type="domain" description="HAMP" evidence="15">
    <location>
        <begin position="220"/>
        <end position="272"/>
    </location>
</feature>
<evidence type="ECO:0000256" key="3">
    <source>
        <dbReference type="ARBA" id="ARBA00022481"/>
    </source>
</evidence>
<keyword evidence="17" id="KW-1185">Reference proteome</keyword>
<keyword evidence="9 11" id="KW-0807">Transducer</keyword>
<dbReference type="PRINTS" id="PR00260">
    <property type="entry name" value="CHEMTRNSDUCR"/>
</dbReference>
<comment type="subcellular location">
    <subcellularLocation>
        <location evidence="1">Cell inner membrane</location>
        <topology evidence="1">Multi-pass membrane protein</topology>
    </subcellularLocation>
</comment>
<evidence type="ECO:0000256" key="6">
    <source>
        <dbReference type="ARBA" id="ARBA00022692"/>
    </source>
</evidence>
<evidence type="ECO:0000256" key="1">
    <source>
        <dbReference type="ARBA" id="ARBA00004429"/>
    </source>
</evidence>
<gene>
    <name evidence="16" type="ORF">FHS03_003141</name>
</gene>
<dbReference type="InterPro" id="IPR003122">
    <property type="entry name" value="Tar_rcpt_lig-bd"/>
</dbReference>
<evidence type="ECO:0000256" key="9">
    <source>
        <dbReference type="ARBA" id="ARBA00023224"/>
    </source>
</evidence>
<evidence type="ECO:0000256" key="8">
    <source>
        <dbReference type="ARBA" id="ARBA00023136"/>
    </source>
</evidence>
<protein>
    <submittedName>
        <fullName evidence="16">Methyl-accepting chemotaxis protein</fullName>
    </submittedName>
</protein>
<feature type="transmembrane region" description="Helical" evidence="13">
    <location>
        <begin position="12"/>
        <end position="31"/>
    </location>
</feature>
<evidence type="ECO:0000313" key="17">
    <source>
        <dbReference type="Proteomes" id="UP000541535"/>
    </source>
</evidence>
<comment type="similarity">
    <text evidence="10">Belongs to the methyl-accepting chemotaxis (MCP) protein family.</text>
</comment>
<dbReference type="GO" id="GO:0006935">
    <property type="term" value="P:chemotaxis"/>
    <property type="evidence" value="ECO:0007669"/>
    <property type="project" value="UniProtKB-KW"/>
</dbReference>
<dbReference type="CDD" id="cd06225">
    <property type="entry name" value="HAMP"/>
    <property type="match status" value="1"/>
</dbReference>
<keyword evidence="5" id="KW-0997">Cell inner membrane</keyword>
<keyword evidence="3" id="KW-0488">Methylation</keyword>
<accession>A0A7W5FUT8</accession>
<evidence type="ECO:0000256" key="13">
    <source>
        <dbReference type="SAM" id="Phobius"/>
    </source>
</evidence>
<dbReference type="GO" id="GO:0004888">
    <property type="term" value="F:transmembrane signaling receptor activity"/>
    <property type="evidence" value="ECO:0007669"/>
    <property type="project" value="InterPro"/>
</dbReference>
<evidence type="ECO:0000256" key="12">
    <source>
        <dbReference type="SAM" id="MobiDB-lite"/>
    </source>
</evidence>
<name>A0A7W5FUT8_9BURK</name>
<evidence type="ECO:0000259" key="14">
    <source>
        <dbReference type="PROSITE" id="PS50111"/>
    </source>
</evidence>
<dbReference type="SUPFAM" id="SSF58104">
    <property type="entry name" value="Methyl-accepting chemotaxis protein (MCP) signaling domain"/>
    <property type="match status" value="1"/>
</dbReference>
<dbReference type="FunFam" id="1.10.287.950:FF:000001">
    <property type="entry name" value="Methyl-accepting chemotaxis sensory transducer"/>
    <property type="match status" value="1"/>
</dbReference>
<evidence type="ECO:0000259" key="15">
    <source>
        <dbReference type="PROSITE" id="PS50885"/>
    </source>
</evidence>
<evidence type="ECO:0000313" key="16">
    <source>
        <dbReference type="EMBL" id="MBB3120082.1"/>
    </source>
</evidence>
<evidence type="ECO:0000256" key="4">
    <source>
        <dbReference type="ARBA" id="ARBA00022500"/>
    </source>
</evidence>
<dbReference type="GO" id="GO:0007165">
    <property type="term" value="P:signal transduction"/>
    <property type="evidence" value="ECO:0007669"/>
    <property type="project" value="UniProtKB-KW"/>
</dbReference>
<feature type="domain" description="Methyl-accepting transducer" evidence="14">
    <location>
        <begin position="277"/>
        <end position="506"/>
    </location>
</feature>
<dbReference type="CDD" id="cd11386">
    <property type="entry name" value="MCP_signal"/>
    <property type="match status" value="1"/>
</dbReference>
<evidence type="ECO:0000256" key="5">
    <source>
        <dbReference type="ARBA" id="ARBA00022519"/>
    </source>
</evidence>
<dbReference type="PANTHER" id="PTHR43531">
    <property type="entry name" value="PROTEIN ICFG"/>
    <property type="match status" value="1"/>
</dbReference>
<dbReference type="PROSITE" id="PS50885">
    <property type="entry name" value="HAMP"/>
    <property type="match status" value="1"/>
</dbReference>
<dbReference type="PANTHER" id="PTHR43531:SF14">
    <property type="entry name" value="METHYL-ACCEPTING CHEMOTAXIS PROTEIN I-RELATED"/>
    <property type="match status" value="1"/>
</dbReference>
<keyword evidence="8 13" id="KW-0472">Membrane</keyword>
<dbReference type="InterPro" id="IPR051310">
    <property type="entry name" value="MCP_chemotaxis"/>
</dbReference>
<feature type="region of interest" description="Disordered" evidence="12">
    <location>
        <begin position="547"/>
        <end position="586"/>
    </location>
</feature>
<dbReference type="InterPro" id="IPR003660">
    <property type="entry name" value="HAMP_dom"/>
</dbReference>
<dbReference type="Pfam" id="PF02203">
    <property type="entry name" value="TarH"/>
    <property type="match status" value="1"/>
</dbReference>
<dbReference type="SMART" id="SM00283">
    <property type="entry name" value="MA"/>
    <property type="match status" value="1"/>
</dbReference>
<evidence type="ECO:0000256" key="2">
    <source>
        <dbReference type="ARBA" id="ARBA00022475"/>
    </source>
</evidence>
<dbReference type="InterPro" id="IPR004089">
    <property type="entry name" value="MCPsignal_dom"/>
</dbReference>
<dbReference type="GO" id="GO:0005886">
    <property type="term" value="C:plasma membrane"/>
    <property type="evidence" value="ECO:0007669"/>
    <property type="project" value="UniProtKB-SubCell"/>
</dbReference>
<evidence type="ECO:0000256" key="10">
    <source>
        <dbReference type="ARBA" id="ARBA00029447"/>
    </source>
</evidence>
<organism evidence="16 17">
    <name type="scientific">Pseudoduganella violacea</name>
    <dbReference type="NCBI Taxonomy" id="1715466"/>
    <lineage>
        <taxon>Bacteria</taxon>
        <taxon>Pseudomonadati</taxon>
        <taxon>Pseudomonadota</taxon>
        <taxon>Betaproteobacteria</taxon>
        <taxon>Burkholderiales</taxon>
        <taxon>Oxalobacteraceae</taxon>
        <taxon>Telluria group</taxon>
        <taxon>Pseudoduganella</taxon>
    </lineage>
</organism>
<evidence type="ECO:0000256" key="7">
    <source>
        <dbReference type="ARBA" id="ARBA00022989"/>
    </source>
</evidence>
<keyword evidence="4" id="KW-0145">Chemotaxis</keyword>
<keyword evidence="7 13" id="KW-1133">Transmembrane helix</keyword>
<evidence type="ECO:0000256" key="11">
    <source>
        <dbReference type="PROSITE-ProRule" id="PRU00284"/>
    </source>
</evidence>